<dbReference type="Pfam" id="PF00078">
    <property type="entry name" value="RVT_1"/>
    <property type="match status" value="1"/>
</dbReference>
<evidence type="ECO:0000256" key="2">
    <source>
        <dbReference type="ARBA" id="ARBA00004496"/>
    </source>
</evidence>
<protein>
    <recommendedName>
        <fullName evidence="7">Reverse transcriptase domain-containing protein</fullName>
    </recommendedName>
</protein>
<evidence type="ECO:0000256" key="6">
    <source>
        <dbReference type="ARBA" id="ARBA00023242"/>
    </source>
</evidence>
<dbReference type="EMBL" id="OIVN01001983">
    <property type="protein sequence ID" value="SPC99515.1"/>
    <property type="molecule type" value="Genomic_DNA"/>
</dbReference>
<evidence type="ECO:0000256" key="5">
    <source>
        <dbReference type="ARBA" id="ARBA00022821"/>
    </source>
</evidence>
<keyword evidence="6" id="KW-0539">Nucleus</keyword>
<dbReference type="InterPro" id="IPR000477">
    <property type="entry name" value="RT_dom"/>
</dbReference>
<organism evidence="8">
    <name type="scientific">Fagus sylvatica</name>
    <name type="common">Beechnut</name>
    <dbReference type="NCBI Taxonomy" id="28930"/>
    <lineage>
        <taxon>Eukaryota</taxon>
        <taxon>Viridiplantae</taxon>
        <taxon>Streptophyta</taxon>
        <taxon>Embryophyta</taxon>
        <taxon>Tracheophyta</taxon>
        <taxon>Spermatophyta</taxon>
        <taxon>Magnoliopsida</taxon>
        <taxon>eudicotyledons</taxon>
        <taxon>Gunneridae</taxon>
        <taxon>Pentapetalae</taxon>
        <taxon>rosids</taxon>
        <taxon>fabids</taxon>
        <taxon>Fagales</taxon>
        <taxon>Fagaceae</taxon>
        <taxon>Fagus</taxon>
    </lineage>
</organism>
<evidence type="ECO:0000256" key="3">
    <source>
        <dbReference type="ARBA" id="ARBA00022490"/>
    </source>
</evidence>
<keyword evidence="5" id="KW-0611">Plant defense</keyword>
<keyword evidence="4" id="KW-0378">Hydrolase</keyword>
<dbReference type="PANTHER" id="PTHR47090">
    <property type="entry name" value="PROTEIN EDS1-RELATED"/>
    <property type="match status" value="1"/>
</dbReference>
<dbReference type="AlphaFoldDB" id="A0A2N9GIY5"/>
<reference evidence="8" key="1">
    <citation type="submission" date="2018-02" db="EMBL/GenBank/DDBJ databases">
        <authorList>
            <person name="Cohen D.B."/>
            <person name="Kent A.D."/>
        </authorList>
    </citation>
    <scope>NUCLEOTIDE SEQUENCE</scope>
</reference>
<feature type="domain" description="Reverse transcriptase" evidence="7">
    <location>
        <begin position="762"/>
        <end position="1014"/>
    </location>
</feature>
<dbReference type="SUPFAM" id="SSF53474">
    <property type="entry name" value="alpha/beta-Hydrolases"/>
    <property type="match status" value="1"/>
</dbReference>
<dbReference type="InterPro" id="IPR002921">
    <property type="entry name" value="Fungal_lipase-type"/>
</dbReference>
<evidence type="ECO:0000256" key="1">
    <source>
        <dbReference type="ARBA" id="ARBA00004123"/>
    </source>
</evidence>
<gene>
    <name evidence="8" type="ORF">FSB_LOCUS27397</name>
</gene>
<dbReference type="GO" id="GO:0005737">
    <property type="term" value="C:cytoplasm"/>
    <property type="evidence" value="ECO:0007669"/>
    <property type="project" value="UniProtKB-SubCell"/>
</dbReference>
<dbReference type="SUPFAM" id="SSF56672">
    <property type="entry name" value="DNA/RNA polymerases"/>
    <property type="match status" value="1"/>
</dbReference>
<comment type="subcellular location">
    <subcellularLocation>
        <location evidence="2">Cytoplasm</location>
    </subcellularLocation>
    <subcellularLocation>
        <location evidence="1">Nucleus</location>
    </subcellularLocation>
</comment>
<dbReference type="PANTHER" id="PTHR47090:SF2">
    <property type="entry name" value="PROTEIN EDS1-RELATED"/>
    <property type="match status" value="1"/>
</dbReference>
<evidence type="ECO:0000259" key="7">
    <source>
        <dbReference type="PROSITE" id="PS50878"/>
    </source>
</evidence>
<dbReference type="PROSITE" id="PS50878">
    <property type="entry name" value="RT_POL"/>
    <property type="match status" value="1"/>
</dbReference>
<name>A0A2N9GIY5_FAGSY</name>
<evidence type="ECO:0000256" key="4">
    <source>
        <dbReference type="ARBA" id="ARBA00022801"/>
    </source>
</evidence>
<dbReference type="Gene3D" id="3.40.50.1820">
    <property type="entry name" value="alpha/beta hydrolase"/>
    <property type="match status" value="1"/>
</dbReference>
<proteinExistence type="predicted"/>
<dbReference type="InterPro" id="IPR044214">
    <property type="entry name" value="EDS1-like"/>
</dbReference>
<accession>A0A2N9GIY5</accession>
<dbReference type="InterPro" id="IPR041266">
    <property type="entry name" value="EDS1_EP"/>
</dbReference>
<dbReference type="InterPro" id="IPR043502">
    <property type="entry name" value="DNA/RNA_pol_sf"/>
</dbReference>
<dbReference type="Pfam" id="PF18117">
    <property type="entry name" value="EDS1_EP"/>
    <property type="match status" value="1"/>
</dbReference>
<dbReference type="GO" id="GO:0016787">
    <property type="term" value="F:hydrolase activity"/>
    <property type="evidence" value="ECO:0007669"/>
    <property type="project" value="UniProtKB-KW"/>
</dbReference>
<keyword evidence="3" id="KW-0963">Cytoplasm</keyword>
<dbReference type="GO" id="GO:0005634">
    <property type="term" value="C:nucleus"/>
    <property type="evidence" value="ECO:0007669"/>
    <property type="project" value="UniProtKB-SubCell"/>
</dbReference>
<dbReference type="GO" id="GO:0006952">
    <property type="term" value="P:defense response"/>
    <property type="evidence" value="ECO:0007669"/>
    <property type="project" value="UniProtKB-KW"/>
</dbReference>
<dbReference type="Pfam" id="PF01764">
    <property type="entry name" value="Lipase_3"/>
    <property type="match status" value="1"/>
</dbReference>
<sequence>MAILSLGENLGIETEVIKNAWKLAEKAHSSNDPYKIERSRGSSEPIIISAFSGSWSVNDWFVGEAFGETKINLDLFPSLRSIGNDEHAKVNKAFQQKFIDKISSNPNFLNERRNTGWISWRWRNWFLAAQWWLWAELCSGAVFGVVVGVGCVAALGLVSEVQTAVTSNKQIVFTGHSTGGSTAILATIWFLEKYMRPNSTYKTSPFCVTFGCPLIGNHIFSHALRRENWARYFIHFVMRYDIVPRIFLAPLSSIKHEFQPVLEFLKTNSNNAPWEALAFYTNVMRNASSVASHAACKLMGNTNLLLETVTSFIELSPYKPFGTYVFCTGNGKLVVLSNPDAVLQLLFYSLQLCSDAERTDVAHRSLQEHLGYKNELKESLEMINEVCLDHHTDQLGQLPLSADSTGSDIATNTALNDLGLSTRARLCLRAAGELEKRKLENKKSIDDKKPDIEKAMKELQENYRVYCEHHNIGCYDAFKLQKNSEDFQANVKRLELAGIWDEIIEMLKKYELPDAFEGQRDWVDLGTKYRRLVEPLDIANYYRHLKNEDTGAYMNRGRPKRYKFTQRWLEHARRTPAGSSGESWVWAEVEELRIKTNSTGGFEQMDLKQWNVNEFGNVHFKQQKLLWSLHEMETLGERRALSEVENSERTRMISDLEMNTYLEEICWWQKLRDAIKAEISGFYQQLYIEDTTCRPLLDGLAFSSISPEEASWLERPFEEEEICKVVSNMNGDKAPGSDGFPMSFYHACWPILRSDVLAVFSEFHEYGSFVRSLNATFLSLIPKKANAVEVKDYRPISLVGSVYKILAKVLANRLSMVLVAVISPSQNAFIQGRQIMDWVLIANECLDTRLKDDLPGVICKLDVEKAYDHVNWNFFLYLLERCGFPLKWRRWISYCISTVRFSILINGSLEGFFGSSSGLRQGDSLSPLLFVIVMEALSRMIIKVVEGGLLSSIQPTSLIYGSYLLCLRLFPDLRINFNKSEMALVGVVAELENLAAILGCKMVQLPITYLGLPLGVNFKSKSIWDPIIEKMERKLAGWQRMYLSKGVRVTLIKSTLSSLPTYYLSLFPIPSSVALRIDKIQRDFLWGGIGEGKKFHLINCHQVCQPLKSGGLGFQNIRLFNRALMGKWLWRYGNEKDALWRSVIFSKYGNLQGDWTTREVNGPNGVSLWKHIRKDWGHFARHLHFEVGDGSKTRFWSDIWCGTCSLNDGFPELYRLVRNKEAFVMDHLHYHNERVSWVLNFTRHVQDWELEAVSSFEFSSRPWGG</sequence>
<dbReference type="InterPro" id="IPR029058">
    <property type="entry name" value="AB_hydrolase_fold"/>
</dbReference>
<dbReference type="CDD" id="cd01650">
    <property type="entry name" value="RT_nLTR_like"/>
    <property type="match status" value="1"/>
</dbReference>
<dbReference type="GO" id="GO:0006629">
    <property type="term" value="P:lipid metabolic process"/>
    <property type="evidence" value="ECO:0007669"/>
    <property type="project" value="InterPro"/>
</dbReference>
<evidence type="ECO:0000313" key="8">
    <source>
        <dbReference type="EMBL" id="SPC99515.1"/>
    </source>
</evidence>